<reference evidence="2" key="1">
    <citation type="submission" date="2020-12" db="EMBL/GenBank/DDBJ databases">
        <title>Genomic characterization of non-nitrogen-fixing Frankia strains.</title>
        <authorList>
            <person name="Carlos-Shanley C."/>
            <person name="Guerra T."/>
            <person name="Hahn D."/>
        </authorList>
    </citation>
    <scope>NUCLEOTIDE SEQUENCE</scope>
    <source>
        <strain evidence="2">CN6</strain>
    </source>
</reference>
<dbReference type="RefSeq" id="WP_203006773.1">
    <property type="nucleotide sequence ID" value="NZ_JADWYU010000385.1"/>
</dbReference>
<sequence>MNPEGTVVNPGGTVTAHPRLSVSEMCTYPWTFADELVLWDSLGLRHVGVLDVKLTAHGRDQAIRALASRSLRLTTVITNMFDLGAPETWDATRREVNQAVELAAVGGGCVYFTPGTAPGRSFDELTAALADAVAPCLAHAVSQGVRLAIEPTQRTDRSFVHTLPDAIKVADRTGLALIVDLGNCWREPDLAAAIHQVGDRLAAAQLCDVITHERAGLPTGTRVVPGEGDMPVETFLRAVLETGYTGPFEIELVGPAVQAEGLDVATRRAAAAATTFLEKVIP</sequence>
<accession>A0A937RBT8</accession>
<evidence type="ECO:0000313" key="3">
    <source>
        <dbReference type="Proteomes" id="UP000604475"/>
    </source>
</evidence>
<keyword evidence="2" id="KW-0413">Isomerase</keyword>
<dbReference type="InterPro" id="IPR050312">
    <property type="entry name" value="IolE/XylAMocC-like"/>
</dbReference>
<evidence type="ECO:0000259" key="1">
    <source>
        <dbReference type="Pfam" id="PF01261"/>
    </source>
</evidence>
<name>A0A937RBT8_9ACTN</name>
<dbReference type="SUPFAM" id="SSF51658">
    <property type="entry name" value="Xylose isomerase-like"/>
    <property type="match status" value="1"/>
</dbReference>
<proteinExistence type="predicted"/>
<dbReference type="Pfam" id="PF01261">
    <property type="entry name" value="AP_endonuc_2"/>
    <property type="match status" value="1"/>
</dbReference>
<protein>
    <submittedName>
        <fullName evidence="2">Sugar phosphate isomerase/epimerase</fullName>
    </submittedName>
</protein>
<organism evidence="2 3">
    <name type="scientific">Frankia nepalensis</name>
    <dbReference type="NCBI Taxonomy" id="1836974"/>
    <lineage>
        <taxon>Bacteria</taxon>
        <taxon>Bacillati</taxon>
        <taxon>Actinomycetota</taxon>
        <taxon>Actinomycetes</taxon>
        <taxon>Frankiales</taxon>
        <taxon>Frankiaceae</taxon>
        <taxon>Frankia</taxon>
    </lineage>
</organism>
<dbReference type="PANTHER" id="PTHR12110:SF52">
    <property type="entry name" value="XYLOSE ISOMERASE"/>
    <property type="match status" value="1"/>
</dbReference>
<dbReference type="GO" id="GO:0016853">
    <property type="term" value="F:isomerase activity"/>
    <property type="evidence" value="ECO:0007669"/>
    <property type="project" value="UniProtKB-KW"/>
</dbReference>
<dbReference type="Gene3D" id="3.20.20.150">
    <property type="entry name" value="Divalent-metal-dependent TIM barrel enzymes"/>
    <property type="match status" value="1"/>
</dbReference>
<dbReference type="EMBL" id="JAEACQ010000224">
    <property type="protein sequence ID" value="MBL7629238.1"/>
    <property type="molecule type" value="Genomic_DNA"/>
</dbReference>
<evidence type="ECO:0000313" key="2">
    <source>
        <dbReference type="EMBL" id="MBL7629238.1"/>
    </source>
</evidence>
<dbReference type="InterPro" id="IPR036237">
    <property type="entry name" value="Xyl_isomerase-like_sf"/>
</dbReference>
<feature type="domain" description="Xylose isomerase-like TIM barrel" evidence="1">
    <location>
        <begin position="50"/>
        <end position="261"/>
    </location>
</feature>
<comment type="caution">
    <text evidence="2">The sequence shown here is derived from an EMBL/GenBank/DDBJ whole genome shotgun (WGS) entry which is preliminary data.</text>
</comment>
<dbReference type="AlphaFoldDB" id="A0A937RBT8"/>
<gene>
    <name evidence="2" type="ORF">I7412_19140</name>
</gene>
<dbReference type="InterPro" id="IPR013022">
    <property type="entry name" value="Xyl_isomerase-like_TIM-brl"/>
</dbReference>
<dbReference type="PANTHER" id="PTHR12110">
    <property type="entry name" value="HYDROXYPYRUVATE ISOMERASE"/>
    <property type="match status" value="1"/>
</dbReference>
<keyword evidence="3" id="KW-1185">Reference proteome</keyword>
<dbReference type="Proteomes" id="UP000604475">
    <property type="component" value="Unassembled WGS sequence"/>
</dbReference>